<dbReference type="Pfam" id="PF14433">
    <property type="entry name" value="SUKH-3"/>
    <property type="match status" value="1"/>
</dbReference>
<name>A0A401W8X4_STREY</name>
<accession>A0A401W8X4</accession>
<organism evidence="1 2">
    <name type="scientific">Streptomyces paromomycinus</name>
    <name type="common">Streptomyces rimosus subsp. paromomycinus</name>
    <dbReference type="NCBI Taxonomy" id="92743"/>
    <lineage>
        <taxon>Bacteria</taxon>
        <taxon>Bacillati</taxon>
        <taxon>Actinomycetota</taxon>
        <taxon>Actinomycetes</taxon>
        <taxon>Kitasatosporales</taxon>
        <taxon>Streptomycetaceae</taxon>
        <taxon>Streptomyces</taxon>
    </lineage>
</organism>
<dbReference type="InterPro" id="IPR025850">
    <property type="entry name" value="SUKH-3"/>
</dbReference>
<protein>
    <recommendedName>
        <fullName evidence="3">SUKH-3 domain containing protein</fullName>
    </recommendedName>
</protein>
<evidence type="ECO:0008006" key="3">
    <source>
        <dbReference type="Google" id="ProtNLM"/>
    </source>
</evidence>
<comment type="caution">
    <text evidence="1">The sequence shown here is derived from an EMBL/GenBank/DDBJ whole genome shotgun (WGS) entry which is preliminary data.</text>
</comment>
<dbReference type="AlphaFoldDB" id="A0A401W8X4"/>
<gene>
    <name evidence="1" type="ORF">GKJPGBOP_05499</name>
</gene>
<evidence type="ECO:0000313" key="2">
    <source>
        <dbReference type="Proteomes" id="UP000286746"/>
    </source>
</evidence>
<dbReference type="RefSeq" id="WP_125056246.1">
    <property type="nucleotide sequence ID" value="NZ_BHZD01000001.1"/>
</dbReference>
<keyword evidence="2" id="KW-1185">Reference proteome</keyword>
<proteinExistence type="predicted"/>
<evidence type="ECO:0000313" key="1">
    <source>
        <dbReference type="EMBL" id="GCD45761.1"/>
    </source>
</evidence>
<reference evidence="1 2" key="1">
    <citation type="submission" date="2018-11" db="EMBL/GenBank/DDBJ databases">
        <title>Whole genome sequence of Streptomyces paromomycinus NBRC 15454(T).</title>
        <authorList>
            <person name="Komaki H."/>
            <person name="Tamura T."/>
        </authorList>
    </citation>
    <scope>NUCLEOTIDE SEQUENCE [LARGE SCALE GENOMIC DNA]</scope>
    <source>
        <strain evidence="1 2">NBRC 15454</strain>
    </source>
</reference>
<dbReference type="EMBL" id="BHZD01000001">
    <property type="protein sequence ID" value="GCD45761.1"/>
    <property type="molecule type" value="Genomic_DNA"/>
</dbReference>
<dbReference type="Proteomes" id="UP000286746">
    <property type="component" value="Unassembled WGS sequence"/>
</dbReference>
<sequence>MLTEAERREADELLASAGWYPGRDVSDRVPELVRFVVADLAAQECPVALSPAAEEFLKSYGFLDVEFPYDEGRTEHFNTCAKFCDDRAEEIRELSEGLQVPVFPVGWDSIEGGLAVIDPSGRFFYLHHTGFYYLGAELREAVIRLMNGRTEPAEEYYV</sequence>